<dbReference type="GeneID" id="98120520"/>
<accession>A0ABR4MCF6</accession>
<dbReference type="Proteomes" id="UP001610728">
    <property type="component" value="Unassembled WGS sequence"/>
</dbReference>
<feature type="region of interest" description="Disordered" evidence="1">
    <location>
        <begin position="423"/>
        <end position="595"/>
    </location>
</feature>
<protein>
    <submittedName>
        <fullName evidence="2">UPF0592 membrane protein C7D4.03c</fullName>
    </submittedName>
</protein>
<feature type="compositionally biased region" description="Polar residues" evidence="1">
    <location>
        <begin position="305"/>
        <end position="318"/>
    </location>
</feature>
<dbReference type="PANTHER" id="PTHR37988">
    <property type="entry name" value="UPF0592 MEMBRANE PROTEIN C7D4.03C"/>
    <property type="match status" value="1"/>
</dbReference>
<feature type="compositionally biased region" description="Low complexity" evidence="1">
    <location>
        <begin position="360"/>
        <end position="370"/>
    </location>
</feature>
<dbReference type="Pfam" id="PF08578">
    <property type="entry name" value="DUF1765"/>
    <property type="match status" value="1"/>
</dbReference>
<evidence type="ECO:0000313" key="3">
    <source>
        <dbReference type="Proteomes" id="UP001610728"/>
    </source>
</evidence>
<feature type="compositionally biased region" description="Low complexity" evidence="1">
    <location>
        <begin position="476"/>
        <end position="490"/>
    </location>
</feature>
<feature type="region of interest" description="Disordered" evidence="1">
    <location>
        <begin position="1"/>
        <end position="102"/>
    </location>
</feature>
<dbReference type="RefSeq" id="XP_070857133.1">
    <property type="nucleotide sequence ID" value="XM_071001324.1"/>
</dbReference>
<dbReference type="InterPro" id="IPR013887">
    <property type="entry name" value="UPF0592"/>
</dbReference>
<feature type="region of interest" description="Disordered" evidence="1">
    <location>
        <begin position="1454"/>
        <end position="1473"/>
    </location>
</feature>
<feature type="region of interest" description="Disordered" evidence="1">
    <location>
        <begin position="1384"/>
        <end position="1439"/>
    </location>
</feature>
<feature type="compositionally biased region" description="Low complexity" evidence="1">
    <location>
        <begin position="1427"/>
        <end position="1439"/>
    </location>
</feature>
<feature type="compositionally biased region" description="Low complexity" evidence="1">
    <location>
        <begin position="380"/>
        <end position="407"/>
    </location>
</feature>
<feature type="compositionally biased region" description="Low complexity" evidence="1">
    <location>
        <begin position="76"/>
        <end position="99"/>
    </location>
</feature>
<feature type="region of interest" description="Disordered" evidence="1">
    <location>
        <begin position="232"/>
        <end position="285"/>
    </location>
</feature>
<feature type="region of interest" description="Disordered" evidence="1">
    <location>
        <begin position="1349"/>
        <end position="1371"/>
    </location>
</feature>
<comment type="caution">
    <text evidence="2">The sequence shown here is derived from an EMBL/GenBank/DDBJ whole genome shotgun (WGS) entry which is preliminary data.</text>
</comment>
<organism evidence="2 3">
    <name type="scientific">Ceratocystis lukuohia</name>
    <dbReference type="NCBI Taxonomy" id="2019550"/>
    <lineage>
        <taxon>Eukaryota</taxon>
        <taxon>Fungi</taxon>
        <taxon>Dikarya</taxon>
        <taxon>Ascomycota</taxon>
        <taxon>Pezizomycotina</taxon>
        <taxon>Sordariomycetes</taxon>
        <taxon>Hypocreomycetidae</taxon>
        <taxon>Microascales</taxon>
        <taxon>Ceratocystidaceae</taxon>
        <taxon>Ceratocystis</taxon>
    </lineage>
</organism>
<feature type="compositionally biased region" description="Pro residues" evidence="1">
    <location>
        <begin position="1361"/>
        <end position="1371"/>
    </location>
</feature>
<feature type="compositionally biased region" description="Low complexity" evidence="1">
    <location>
        <begin position="16"/>
        <end position="61"/>
    </location>
</feature>
<keyword evidence="3" id="KW-1185">Reference proteome</keyword>
<feature type="compositionally biased region" description="Polar residues" evidence="1">
    <location>
        <begin position="499"/>
        <end position="509"/>
    </location>
</feature>
<feature type="compositionally biased region" description="Polar residues" evidence="1">
    <location>
        <begin position="448"/>
        <end position="475"/>
    </location>
</feature>
<sequence length="1535" mass="165947">MKNGPTTTVAHVAKETSSSFPTTTTASSLSPSSSPFNGSSPSQSQTSVTPSPAPVSLPSSSIDILNPPQYPPPSPLSLTTSARHIDTTSSTPSVPSTTPHIGTKNINTGSFLPASNLSSSPDFYSVLKSLDSFGSSDFESDFLCSSGFLPSSFATTPSSNSDLTSAVTTTTSTSTNTRRKPIFAATGFPDPPYIRPTTAPPTLSSPSFLSETSISSFAIDFNSEIPSFNHKPTANSISDVSIESQDTDTRPGNRNFIDSGLPTTTYPKDIQSDSTSTRDSDSKYSAPTDVASALSIYLADHRLPCSSTGPPLTPTSISMKGRQRSSTTDRSRSWLTSSKSVVSLREFVGDKSAKENATASGKFSSSSSSSKKLKKPEPGSTSNSSFTSSASSSTATATENTTPASSTPIKTLSEAVTATTSVAPVLDDNSSESTDRISRRKMMFGISLSRNQFSDSRSPSPRRNLTGEATTAHSQSAPDLPSLDTSPSSLKLRPPTRKGTGSSVTSQGSDVKPSKTFGRAGGYFSRMKRPGGVFRLGSSQLDNSDNVSNTSSAPSLGPPTSNVTAGSTTSKSASISEKSNATVTDDSSFEMLPSRLPDPLKASFRDLESEATKFETKTLPQRMQSVRTTVLPFLQRNGNNTSHKTICLEDMESRANTLNRWWTLLLDLLDGNRHQPIAGVDRLPLVEAVTLMMMRPEWRQTTSYFMPLLERCPGERVRARSWTNASNSTLSDNEAAYLMESAEHNIRAMFIANLARQLEIVTDKMSQRHASLGITNFCGKALAYGFFFVPGAADALVQLWGFKSSLIQRVADHFGLPRRSTGESEDIVALFPPYLGRLGWTSVRSVGAMLKKTPKMPPNISKIQWRGPWVNRWQGRDTDVFFIFVKYFHLLSQEFMPTNLPLVEKARSPGFVLVHSQLLAILDATINRHAVLEAYAAGPMPSSAAGADASGTDAFSAFIPYGAGPMDLMKGMSENRSLKLLKDFLSELSPSMAQAKRGFGEAYAALMKATASTTSQFNQAACITLCDFLEEALQIYDSHEEPGNLATEYIDWEFWMKAMQLMLQSHNTMIEIRGLCLVYAIWDIIARQSNRKKMFCMNWLLSEEVFDTFFNNWCPMVRAYYMRLLCWRICRDTGSANEVDAQIFVTVSERLKTTWAHYLHLKNESELNGTRLPNSSPSHPSPGKKFMIIRTEVHVVQNGMTMGFDSVGRIPNIEDTTLPEDVFNNLVPAAVDKPADTKKRWSLASIGKALLGGDSHSSEEYASTLSNPNNNSNKKALARPKSGGNDGPPPPPPKGHVSSPSDASSTGSSPMFDAQRYVFRFLLNWHPHACMAAPEMALARPRLPAPAQAWVSARRKSGSQPPVPAGLPPPTRMVSGISSGGLISEARNADADVVPETDSGRNSMSGRISGTESPARTSTPQTPTPQSPSSTDTPTPTQSQISLNRLSLTLSLGDSSLHSASSNGPLSPADKPTLPLKPGGIYAKRAVYSGRALAEWTLVVMECNNFVERRRDEGVLGLIDVEVPTLTLEPMRRPA</sequence>
<feature type="region of interest" description="Disordered" evidence="1">
    <location>
        <begin position="303"/>
        <end position="335"/>
    </location>
</feature>
<feature type="compositionally biased region" description="Polar residues" evidence="1">
    <location>
        <begin position="1400"/>
        <end position="1416"/>
    </location>
</feature>
<feature type="compositionally biased region" description="Low complexity" evidence="1">
    <location>
        <begin position="1295"/>
        <end position="1309"/>
    </location>
</feature>
<evidence type="ECO:0000313" key="2">
    <source>
        <dbReference type="EMBL" id="KAL2885953.1"/>
    </source>
</evidence>
<gene>
    <name evidence="2" type="ORF">HOO65_070415</name>
</gene>
<feature type="compositionally biased region" description="Polar residues" evidence="1">
    <location>
        <begin position="1260"/>
        <end position="1274"/>
    </location>
</feature>
<proteinExistence type="predicted"/>
<name>A0ABR4MCF6_9PEZI</name>
<reference evidence="2 3" key="1">
    <citation type="submission" date="2020-05" db="EMBL/GenBank/DDBJ databases">
        <title>Ceratocystis lukuohia genome.</title>
        <authorList>
            <person name="Harrington T.C."/>
            <person name="Kim K."/>
            <person name="Mayers C.G."/>
        </authorList>
    </citation>
    <scope>NUCLEOTIDE SEQUENCE [LARGE SCALE GENOMIC DNA]</scope>
    <source>
        <strain evidence="2 3">C4212</strain>
    </source>
</reference>
<dbReference type="PANTHER" id="PTHR37988:SF1">
    <property type="entry name" value="UPF0592 MEMBRANE PROTEIN C7D4.03C"/>
    <property type="match status" value="1"/>
</dbReference>
<dbReference type="EMBL" id="JABSNW010000007">
    <property type="protein sequence ID" value="KAL2885953.1"/>
    <property type="molecule type" value="Genomic_DNA"/>
</dbReference>
<feature type="region of interest" description="Disordered" evidence="1">
    <location>
        <begin position="1254"/>
        <end position="1309"/>
    </location>
</feature>
<evidence type="ECO:0000256" key="1">
    <source>
        <dbReference type="SAM" id="MobiDB-lite"/>
    </source>
</evidence>
<feature type="region of interest" description="Disordered" evidence="1">
    <location>
        <begin position="351"/>
        <end position="409"/>
    </location>
</feature>
<feature type="compositionally biased region" description="Polar residues" evidence="1">
    <location>
        <begin position="232"/>
        <end position="244"/>
    </location>
</feature>
<feature type="compositionally biased region" description="Polar residues" evidence="1">
    <location>
        <begin position="537"/>
        <end position="586"/>
    </location>
</feature>